<feature type="region of interest" description="Disordered" evidence="4">
    <location>
        <begin position="763"/>
        <end position="786"/>
    </location>
</feature>
<keyword evidence="5" id="KW-0812">Transmembrane</keyword>
<dbReference type="Pfam" id="PF13516">
    <property type="entry name" value="LRR_6"/>
    <property type="match status" value="1"/>
</dbReference>
<dbReference type="Gene3D" id="3.80.10.10">
    <property type="entry name" value="Ribonuclease Inhibitor"/>
    <property type="match status" value="1"/>
</dbReference>
<name>A0A1Q9DWA5_SYMMI</name>
<accession>A0A1Q9DWA5</accession>
<dbReference type="AlphaFoldDB" id="A0A1Q9DWA5"/>
<sequence>MRLRGPDNKGCGVAQRRLKGPEARILGSVAVAEIAGISLDPRDAWDNTAVDQMIKGQAEKTDSEAGIDPTLSLFADWVPDVDRLSELALEYPYEDLAAATNGFAKEGETLCSRKEGLQENLPEGLSYSIGVAIKVLADMGGEYGWRPVAFAMFVAERLNVKLTDLEWEPVRYTNRGKANVAVGIPVLNGRWDTLHMLHITDSDRRALVSEGRESRFELPSPISPVEILRYATGGNKISVHQRSAIEDVSSESGDAGTGTGLGEGCGASSDASVSGCAGSSSVLVEGSLDFGELQVADEDWDADGPIMAVELLHLDQHSFSIWEVVEVRDGETFTVTRRLKSFPWRIVIYLLTGLLTLSLAAPAAVDFPMVLANWRARDHFCENVSRHEPLGLTPPDFAHIPCGFHGKIDIVCNHHPGICYYAMRAWSVYTRVTQWCVYANEQIGALFNVLLVFLFGIHRVEGFEDEVLRRLEPLQLTAETAWHSTLALGAMQSDLLSANSFLEEAWPKKAGRFLSPALKKRAAQLRQVRGEGKDLEAFTQTSLAADEALLQQLAGSRGPTTRLAKVAAPKVPRVSEERSQAKMTLDNFCSKTFGRRRNKPGSKISFLYPVRDLTQKAEAVARTFLTGTRTMLLLHGTTSVPACLMQMEAASVTMIEVVADKAPATCAKTLAMRYWSPDARKQDGKYMVQGLLMSVQRPPSLRAWRSRRAQGESEPTAEAPKQQAQQVKQSLLQLQEEVKQLQDLMEEDAHELASSMQTIRSELRAQRAARERSHPQGDEGRPNISGTGLPTCVAAVAQATAVDAQPGECLEMKPLPKGLLFRLQRGQDRDGDKFAPELCEWLFGATALACGSVCRGWAAALHQGDGCRIWPHVTLDVRRRGLRQASWSGISWRHVRSLSIYGATDKAMVRMALLPAEVKSGAAVSLECIRFRCSGLGRAAAVQKRNEFGDRMGLGDSGAALVFTLALQLSSLRMLDLAWNHLCDASLALLAKSWPPTLCSLCLEWNGIGEEGARHLSTALAQPNMLQTLDLRSNPLADAGVLCICQAVASQPSSPLKWLGLGETLLTDRGAKLAVQALQLHQHLAGLDLGENVITDAACPALAAFIQWSPRLRTLLLRGYLFEPQRVSDIGGQVLARALSSKRSFELELDYQQVACKTAVALAECSSSWAKVSLFNTDVSTLGALTLANAFRGGRASAEGKWLNVAQCRIAPSSIKLLQQASFRRLDSHGQRSR</sequence>
<dbReference type="GO" id="GO:0005829">
    <property type="term" value="C:cytosol"/>
    <property type="evidence" value="ECO:0007669"/>
    <property type="project" value="TreeGrafter"/>
</dbReference>
<evidence type="ECO:0000256" key="1">
    <source>
        <dbReference type="ARBA" id="ARBA00022468"/>
    </source>
</evidence>
<dbReference type="PANTHER" id="PTHR24113:SF12">
    <property type="entry name" value="RAN GTPASE-ACTIVATING PROTEIN 1"/>
    <property type="match status" value="1"/>
</dbReference>
<comment type="caution">
    <text evidence="6">The sequence shown here is derived from an EMBL/GenBank/DDBJ whole genome shotgun (WGS) entry which is preliminary data.</text>
</comment>
<keyword evidence="7" id="KW-1185">Reference proteome</keyword>
<dbReference type="OrthoDB" id="120976at2759"/>
<dbReference type="GO" id="GO:0006913">
    <property type="term" value="P:nucleocytoplasmic transport"/>
    <property type="evidence" value="ECO:0007669"/>
    <property type="project" value="TreeGrafter"/>
</dbReference>
<dbReference type="GO" id="GO:0048471">
    <property type="term" value="C:perinuclear region of cytoplasm"/>
    <property type="evidence" value="ECO:0007669"/>
    <property type="project" value="TreeGrafter"/>
</dbReference>
<dbReference type="SUPFAM" id="SSF52047">
    <property type="entry name" value="RNI-like"/>
    <property type="match status" value="1"/>
</dbReference>
<feature type="compositionally biased region" description="Basic and acidic residues" evidence="4">
    <location>
        <begin position="763"/>
        <end position="781"/>
    </location>
</feature>
<evidence type="ECO:0000313" key="6">
    <source>
        <dbReference type="EMBL" id="OLP99457.1"/>
    </source>
</evidence>
<dbReference type="Proteomes" id="UP000186817">
    <property type="component" value="Unassembled WGS sequence"/>
</dbReference>
<gene>
    <name evidence="6" type="primary">Nlrc3</name>
    <name evidence="6" type="ORF">AK812_SmicGene17987</name>
</gene>
<proteinExistence type="predicted"/>
<keyword evidence="3" id="KW-0677">Repeat</keyword>
<keyword evidence="1" id="KW-0343">GTPase activation</keyword>
<evidence type="ECO:0000313" key="7">
    <source>
        <dbReference type="Proteomes" id="UP000186817"/>
    </source>
</evidence>
<dbReference type="InterPro" id="IPR001611">
    <property type="entry name" value="Leu-rich_rpt"/>
</dbReference>
<dbReference type="SMART" id="SM00368">
    <property type="entry name" value="LRR_RI"/>
    <property type="match status" value="5"/>
</dbReference>
<keyword evidence="5" id="KW-0472">Membrane</keyword>
<dbReference type="PANTHER" id="PTHR24113">
    <property type="entry name" value="RAN GTPASE-ACTIVATING PROTEIN 1"/>
    <property type="match status" value="1"/>
</dbReference>
<keyword evidence="2" id="KW-0433">Leucine-rich repeat</keyword>
<dbReference type="GO" id="GO:0005634">
    <property type="term" value="C:nucleus"/>
    <property type="evidence" value="ECO:0007669"/>
    <property type="project" value="TreeGrafter"/>
</dbReference>
<feature type="transmembrane region" description="Helical" evidence="5">
    <location>
        <begin position="346"/>
        <end position="365"/>
    </location>
</feature>
<dbReference type="GO" id="GO:0031267">
    <property type="term" value="F:small GTPase binding"/>
    <property type="evidence" value="ECO:0007669"/>
    <property type="project" value="TreeGrafter"/>
</dbReference>
<reference evidence="6 7" key="1">
    <citation type="submission" date="2016-02" db="EMBL/GenBank/DDBJ databases">
        <title>Genome analysis of coral dinoflagellate symbionts highlights evolutionary adaptations to a symbiotic lifestyle.</title>
        <authorList>
            <person name="Aranda M."/>
            <person name="Li Y."/>
            <person name="Liew Y.J."/>
            <person name="Baumgarten S."/>
            <person name="Simakov O."/>
            <person name="Wilson M."/>
            <person name="Piel J."/>
            <person name="Ashoor H."/>
            <person name="Bougouffa S."/>
            <person name="Bajic V.B."/>
            <person name="Ryu T."/>
            <person name="Ravasi T."/>
            <person name="Bayer T."/>
            <person name="Micklem G."/>
            <person name="Kim H."/>
            <person name="Bhak J."/>
            <person name="Lajeunesse T.C."/>
            <person name="Voolstra C.R."/>
        </authorList>
    </citation>
    <scope>NUCLEOTIDE SEQUENCE [LARGE SCALE GENOMIC DNA]</scope>
    <source>
        <strain evidence="6 7">CCMP2467</strain>
    </source>
</reference>
<evidence type="ECO:0000256" key="2">
    <source>
        <dbReference type="ARBA" id="ARBA00022614"/>
    </source>
</evidence>
<dbReference type="InterPro" id="IPR027038">
    <property type="entry name" value="RanGap"/>
</dbReference>
<protein>
    <submittedName>
        <fullName evidence="6">Protein NLRC3</fullName>
    </submittedName>
</protein>
<evidence type="ECO:0000256" key="3">
    <source>
        <dbReference type="ARBA" id="ARBA00022737"/>
    </source>
</evidence>
<organism evidence="6 7">
    <name type="scientific">Symbiodinium microadriaticum</name>
    <name type="common">Dinoflagellate</name>
    <name type="synonym">Zooxanthella microadriatica</name>
    <dbReference type="NCBI Taxonomy" id="2951"/>
    <lineage>
        <taxon>Eukaryota</taxon>
        <taxon>Sar</taxon>
        <taxon>Alveolata</taxon>
        <taxon>Dinophyceae</taxon>
        <taxon>Suessiales</taxon>
        <taxon>Symbiodiniaceae</taxon>
        <taxon>Symbiodinium</taxon>
    </lineage>
</organism>
<evidence type="ECO:0000256" key="4">
    <source>
        <dbReference type="SAM" id="MobiDB-lite"/>
    </source>
</evidence>
<dbReference type="InterPro" id="IPR032675">
    <property type="entry name" value="LRR_dom_sf"/>
</dbReference>
<feature type="region of interest" description="Disordered" evidence="4">
    <location>
        <begin position="699"/>
        <end position="728"/>
    </location>
</feature>
<dbReference type="GO" id="GO:0005096">
    <property type="term" value="F:GTPase activator activity"/>
    <property type="evidence" value="ECO:0007669"/>
    <property type="project" value="UniProtKB-KW"/>
</dbReference>
<dbReference type="EMBL" id="LSRX01000361">
    <property type="protein sequence ID" value="OLP99457.1"/>
    <property type="molecule type" value="Genomic_DNA"/>
</dbReference>
<feature type="compositionally biased region" description="Low complexity" evidence="4">
    <location>
        <begin position="717"/>
        <end position="728"/>
    </location>
</feature>
<evidence type="ECO:0000256" key="5">
    <source>
        <dbReference type="SAM" id="Phobius"/>
    </source>
</evidence>
<keyword evidence="5" id="KW-1133">Transmembrane helix</keyword>